<dbReference type="EMBL" id="BMXP01000005">
    <property type="protein sequence ID" value="GGW87694.1"/>
    <property type="molecule type" value="Genomic_DNA"/>
</dbReference>
<dbReference type="SUPFAM" id="SSF51735">
    <property type="entry name" value="NAD(P)-binding Rossmann-fold domains"/>
    <property type="match status" value="1"/>
</dbReference>
<dbReference type="InterPro" id="IPR036291">
    <property type="entry name" value="NAD(P)-bd_dom_sf"/>
</dbReference>
<dbReference type="AlphaFoldDB" id="A0A918JMP1"/>
<evidence type="ECO:0000256" key="3">
    <source>
        <dbReference type="ARBA" id="ARBA00023002"/>
    </source>
</evidence>
<sequence length="229" mass="24503">MTKTVFVTGGNRGIGFEIVRGFAKAGYKVMMGCRDEDEGNEVKEDIVGGDVHVIEMSLSNEQGIIDALTRATAVYGGIDILVNNAGVLCRDGVEDVSMGDVSSALQVHVQAPLTLIQQVLPGMKERGFGRIINMSSGWGAFAEGMEGPVAYAISKAALNALTLNVANELEEESNITVNSVCPGWVHTRMGGTDAPKSPEEGADTVVWLGTLEDETPNGKFVRERKEIDW</sequence>
<dbReference type="PRINTS" id="PR00080">
    <property type="entry name" value="SDRFAMILY"/>
</dbReference>
<gene>
    <name evidence="5" type="ORF">GCM10007391_21770</name>
</gene>
<dbReference type="InterPro" id="IPR002347">
    <property type="entry name" value="SDR_fam"/>
</dbReference>
<dbReference type="Gene3D" id="3.40.50.720">
    <property type="entry name" value="NAD(P)-binding Rossmann-like Domain"/>
    <property type="match status" value="1"/>
</dbReference>
<keyword evidence="3" id="KW-0560">Oxidoreductase</keyword>
<dbReference type="PRINTS" id="PR00081">
    <property type="entry name" value="GDHRDH"/>
</dbReference>
<protein>
    <submittedName>
        <fullName evidence="5">20-beta-hydroxysteroid dehydrogenase</fullName>
    </submittedName>
</protein>
<name>A0A918JMP1_9ALTE</name>
<dbReference type="PANTHER" id="PTHR43963">
    <property type="entry name" value="CARBONYL REDUCTASE 1-RELATED"/>
    <property type="match status" value="1"/>
</dbReference>
<reference evidence="5" key="2">
    <citation type="submission" date="2020-09" db="EMBL/GenBank/DDBJ databases">
        <authorList>
            <person name="Sun Q."/>
            <person name="Kim S."/>
        </authorList>
    </citation>
    <scope>NUCLEOTIDE SEQUENCE</scope>
    <source>
        <strain evidence="5">KCTC 22164</strain>
    </source>
</reference>
<dbReference type="PANTHER" id="PTHR43963:SF6">
    <property type="entry name" value="CHAIN DEHYDROGENASE FAMILY PROTEIN, PUTATIVE (AFU_ORTHOLOGUE AFUA_3G15350)-RELATED"/>
    <property type="match status" value="1"/>
</dbReference>
<dbReference type="Pfam" id="PF00106">
    <property type="entry name" value="adh_short"/>
    <property type="match status" value="1"/>
</dbReference>
<keyword evidence="6" id="KW-1185">Reference proteome</keyword>
<comment type="similarity">
    <text evidence="1 4">Belongs to the short-chain dehydrogenases/reductases (SDR) family.</text>
</comment>
<evidence type="ECO:0000256" key="4">
    <source>
        <dbReference type="RuleBase" id="RU000363"/>
    </source>
</evidence>
<evidence type="ECO:0000256" key="1">
    <source>
        <dbReference type="ARBA" id="ARBA00006484"/>
    </source>
</evidence>
<keyword evidence="2" id="KW-0521">NADP</keyword>
<reference evidence="5" key="1">
    <citation type="journal article" date="2014" name="Int. J. Syst. Evol. Microbiol.">
        <title>Complete genome sequence of Corynebacterium casei LMG S-19264T (=DSM 44701T), isolated from a smear-ripened cheese.</title>
        <authorList>
            <consortium name="US DOE Joint Genome Institute (JGI-PGF)"/>
            <person name="Walter F."/>
            <person name="Albersmeier A."/>
            <person name="Kalinowski J."/>
            <person name="Ruckert C."/>
        </authorList>
    </citation>
    <scope>NUCLEOTIDE SEQUENCE</scope>
    <source>
        <strain evidence="5">KCTC 22164</strain>
    </source>
</reference>
<accession>A0A918JMP1</accession>
<proteinExistence type="inferred from homology"/>
<organism evidence="5 6">
    <name type="scientific">Alteromonas halophila</name>
    <dbReference type="NCBI Taxonomy" id="516698"/>
    <lineage>
        <taxon>Bacteria</taxon>
        <taxon>Pseudomonadati</taxon>
        <taxon>Pseudomonadota</taxon>
        <taxon>Gammaproteobacteria</taxon>
        <taxon>Alteromonadales</taxon>
        <taxon>Alteromonadaceae</taxon>
        <taxon>Alteromonas/Salinimonas group</taxon>
        <taxon>Alteromonas</taxon>
    </lineage>
</organism>
<evidence type="ECO:0000313" key="5">
    <source>
        <dbReference type="EMBL" id="GGW87694.1"/>
    </source>
</evidence>
<comment type="caution">
    <text evidence="5">The sequence shown here is derived from an EMBL/GenBank/DDBJ whole genome shotgun (WGS) entry which is preliminary data.</text>
</comment>
<dbReference type="Proteomes" id="UP000631300">
    <property type="component" value="Unassembled WGS sequence"/>
</dbReference>
<evidence type="ECO:0000313" key="6">
    <source>
        <dbReference type="Proteomes" id="UP000631300"/>
    </source>
</evidence>
<dbReference type="RefSeq" id="WP_189406386.1">
    <property type="nucleotide sequence ID" value="NZ_BMXP01000005.1"/>
</dbReference>
<evidence type="ECO:0000256" key="2">
    <source>
        <dbReference type="ARBA" id="ARBA00022857"/>
    </source>
</evidence>
<dbReference type="GO" id="GO:0016491">
    <property type="term" value="F:oxidoreductase activity"/>
    <property type="evidence" value="ECO:0007669"/>
    <property type="project" value="UniProtKB-KW"/>
</dbReference>